<dbReference type="OMA" id="ICAPRIC"/>
<dbReference type="STRING" id="296587.C1EGC1"/>
<feature type="coiled-coil region" evidence="1">
    <location>
        <begin position="144"/>
        <end position="171"/>
    </location>
</feature>
<sequence>MYAATDHRVNVAEEGNPQLQPLVAHSSRRAAGSAHATLFSVAIVLGTFAAGLIAGNTAIAPGTLSLLGSPHSSSVSGAPHSSSVSGAPHSSGVSVTESSAAPAAADQPRLGDHHRAPSHAHQGDGEAEEEDQVSLDNARADLGFDAWSKEVKKWKKEASKWKKEASKFKKDADNRLNVINHVKSDANEMWGDVVNVKDEIHDIVNKAKRLVTTVANAPAKLFKQIEKHVIPTDAAGLIRAIDIPKVGGASAAAALGRAMGSGPAIFLPQNEGALRSMIRAALLGHDIKTNVPTISEHHASLGAEATASLGDSGCIPLGIPGLTKDYAAATEYEMAWPEKLKNDVRAPDAFEIKLPTFSFDTCIEPVFEFPSDAGSALVDAFAESFSAIIEGAIDAGMQAIKNINPEQLKNMAEDAEKKLKHIKDLVKDVKGWVNGRRLLENVDRSDHHTAQALERAAAALGRKPDDDVPADEFIESEQADAIDTLKEVKYRQDAYVDQLELEIFNSVSKLQHIFGNSQFGAVDSSGKLLPSLGHEIAADLGFDMGDSKAKFEAALMKLVNIKLGFTVTRTATFETGVKVSNGLFRHGDLMDVLGVPAKKRFMESLTEIGIPSVPLISAYAGVNMGFELPYYFTADAGGEFGFTVEVINELFIGLKNGKAGVTFKEPVINTGSELSGSVSAALQVGASAQLREFTAGLCVMFVCTGPRVGVQQDFQLGFDLLGGASMAHGTGDSCVNGPVQLATTFTDWDYSAADKERCHLRSDGSFLLGGYMQIPTPKATVVMTTSLGVDGPGSEEPWHDFEVQDKIDEALGGSNPEFMFIGSLFPPVCEGNSGVRLATCDEESAAAVSSSLGSDQCMPTSMQISTDVEPLHDIDHVADAAAKRSEVLAEYQVTADEEEDQANMNAANEATANRSLKSKKAAKALKKAIGRR</sequence>
<protein>
    <submittedName>
        <fullName evidence="4">Uncharacterized protein</fullName>
    </submittedName>
</protein>
<keyword evidence="5" id="KW-1185">Reference proteome</keyword>
<evidence type="ECO:0000313" key="5">
    <source>
        <dbReference type="Proteomes" id="UP000002009"/>
    </source>
</evidence>
<evidence type="ECO:0000256" key="3">
    <source>
        <dbReference type="SAM" id="Phobius"/>
    </source>
</evidence>
<keyword evidence="1" id="KW-0175">Coiled coil</keyword>
<dbReference type="EMBL" id="CP001331">
    <property type="protein sequence ID" value="ACO66751.1"/>
    <property type="molecule type" value="Genomic_DNA"/>
</dbReference>
<dbReference type="AlphaFoldDB" id="C1EGC1"/>
<dbReference type="GeneID" id="8248423"/>
<evidence type="ECO:0000256" key="1">
    <source>
        <dbReference type="SAM" id="Coils"/>
    </source>
</evidence>
<dbReference type="InParanoid" id="C1EGC1"/>
<gene>
    <name evidence="4" type="ORF">MICPUN_103787</name>
</gene>
<keyword evidence="3" id="KW-0472">Membrane</keyword>
<feature type="compositionally biased region" description="Basic residues" evidence="2">
    <location>
        <begin position="916"/>
        <end position="932"/>
    </location>
</feature>
<accession>C1EGC1</accession>
<organism evidence="4 5">
    <name type="scientific">Micromonas commoda (strain RCC299 / NOUM17 / CCMP2709)</name>
    <name type="common">Picoplanktonic green alga</name>
    <dbReference type="NCBI Taxonomy" id="296587"/>
    <lineage>
        <taxon>Eukaryota</taxon>
        <taxon>Viridiplantae</taxon>
        <taxon>Chlorophyta</taxon>
        <taxon>Mamiellophyceae</taxon>
        <taxon>Mamiellales</taxon>
        <taxon>Mamiellaceae</taxon>
        <taxon>Micromonas</taxon>
    </lineage>
</organism>
<dbReference type="Proteomes" id="UP000002009">
    <property type="component" value="Chromosome 13"/>
</dbReference>
<proteinExistence type="predicted"/>
<dbReference type="RefSeq" id="XP_002505493.1">
    <property type="nucleotide sequence ID" value="XM_002505447.1"/>
</dbReference>
<keyword evidence="3" id="KW-1133">Transmembrane helix</keyword>
<name>C1EGC1_MICCC</name>
<evidence type="ECO:0000313" key="4">
    <source>
        <dbReference type="EMBL" id="ACO66751.1"/>
    </source>
</evidence>
<dbReference type="KEGG" id="mis:MICPUN_103787"/>
<keyword evidence="3" id="KW-0812">Transmembrane</keyword>
<feature type="transmembrane region" description="Helical" evidence="3">
    <location>
        <begin position="36"/>
        <end position="55"/>
    </location>
</feature>
<evidence type="ECO:0000256" key="2">
    <source>
        <dbReference type="SAM" id="MobiDB-lite"/>
    </source>
</evidence>
<feature type="compositionally biased region" description="Low complexity" evidence="2">
    <location>
        <begin position="69"/>
        <end position="95"/>
    </location>
</feature>
<feature type="region of interest" description="Disordered" evidence="2">
    <location>
        <begin position="69"/>
        <end position="133"/>
    </location>
</feature>
<feature type="region of interest" description="Disordered" evidence="2">
    <location>
        <begin position="908"/>
        <end position="932"/>
    </location>
</feature>
<reference evidence="4 5" key="1">
    <citation type="journal article" date="2009" name="Science">
        <title>Green evolution and dynamic adaptations revealed by genomes of the marine picoeukaryotes Micromonas.</title>
        <authorList>
            <person name="Worden A.Z."/>
            <person name="Lee J.H."/>
            <person name="Mock T."/>
            <person name="Rouze P."/>
            <person name="Simmons M.P."/>
            <person name="Aerts A.L."/>
            <person name="Allen A.E."/>
            <person name="Cuvelier M.L."/>
            <person name="Derelle E."/>
            <person name="Everett M.V."/>
            <person name="Foulon E."/>
            <person name="Grimwood J."/>
            <person name="Gundlach H."/>
            <person name="Henrissat B."/>
            <person name="Napoli C."/>
            <person name="McDonald S.M."/>
            <person name="Parker M.S."/>
            <person name="Rombauts S."/>
            <person name="Salamov A."/>
            <person name="Von Dassow P."/>
            <person name="Badger J.H."/>
            <person name="Coutinho P.M."/>
            <person name="Demir E."/>
            <person name="Dubchak I."/>
            <person name="Gentemann C."/>
            <person name="Eikrem W."/>
            <person name="Gready J.E."/>
            <person name="John U."/>
            <person name="Lanier W."/>
            <person name="Lindquist E.A."/>
            <person name="Lucas S."/>
            <person name="Mayer K.F."/>
            <person name="Moreau H."/>
            <person name="Not F."/>
            <person name="Otillar R."/>
            <person name="Panaud O."/>
            <person name="Pangilinan J."/>
            <person name="Paulsen I."/>
            <person name="Piegu B."/>
            <person name="Poliakov A."/>
            <person name="Robbens S."/>
            <person name="Schmutz J."/>
            <person name="Toulza E."/>
            <person name="Wyss T."/>
            <person name="Zelensky A."/>
            <person name="Zhou K."/>
            <person name="Armbrust E.V."/>
            <person name="Bhattacharya D."/>
            <person name="Goodenough U.W."/>
            <person name="Van de Peer Y."/>
            <person name="Grigoriev I.V."/>
        </authorList>
    </citation>
    <scope>NUCLEOTIDE SEQUENCE [LARGE SCALE GENOMIC DNA]</scope>
    <source>
        <strain evidence="5">RCC299 / NOUM17</strain>
    </source>
</reference>